<evidence type="ECO:0000313" key="2">
    <source>
        <dbReference type="Proteomes" id="UP000189274"/>
    </source>
</evidence>
<comment type="caution">
    <text evidence="1">The sequence shown here is derived from an EMBL/GenBank/DDBJ whole genome shotgun (WGS) entry which is preliminary data.</text>
</comment>
<sequence length="25" mass="2978">HLNIPNKKIILTHYFKSFLVRLKPG</sequence>
<evidence type="ECO:0000313" key="1">
    <source>
        <dbReference type="EMBL" id="ONH71227.1"/>
    </source>
</evidence>
<reference evidence="2" key="1">
    <citation type="journal article" date="2017" name="Genome Announc.">
        <title>Genome sequences of Cyberlindnera fabianii 65, Pichia kudriavzevii 129, and Saccharomyces cerevisiae 131 isolated from fermented masau fruits in Zimbabwe.</title>
        <authorList>
            <person name="van Rijswijck I.M.H."/>
            <person name="Derks M.F.L."/>
            <person name="Abee T."/>
            <person name="de Ridder D."/>
            <person name="Smid E.J."/>
        </authorList>
    </citation>
    <scope>NUCLEOTIDE SEQUENCE [LARGE SCALE GENOMIC DNA]</scope>
    <source>
        <strain evidence="2">129</strain>
    </source>
</reference>
<dbReference type="EMBL" id="MQVM01000039">
    <property type="protein sequence ID" value="ONH71227.1"/>
    <property type="molecule type" value="Genomic_DNA"/>
</dbReference>
<gene>
    <name evidence="1" type="ORF">BOH78_4694</name>
</gene>
<dbReference type="AlphaFoldDB" id="A0A1V2LGL3"/>
<organism evidence="1 2">
    <name type="scientific">Pichia kudriavzevii</name>
    <name type="common">Yeast</name>
    <name type="synonym">Issatchenkia orientalis</name>
    <dbReference type="NCBI Taxonomy" id="4909"/>
    <lineage>
        <taxon>Eukaryota</taxon>
        <taxon>Fungi</taxon>
        <taxon>Dikarya</taxon>
        <taxon>Ascomycota</taxon>
        <taxon>Saccharomycotina</taxon>
        <taxon>Pichiomycetes</taxon>
        <taxon>Pichiales</taxon>
        <taxon>Pichiaceae</taxon>
        <taxon>Pichia</taxon>
    </lineage>
</organism>
<proteinExistence type="predicted"/>
<accession>A0A1V2LGL3</accession>
<protein>
    <submittedName>
        <fullName evidence="1">Uncharacterized protein</fullName>
    </submittedName>
</protein>
<dbReference type="Proteomes" id="UP000189274">
    <property type="component" value="Unassembled WGS sequence"/>
</dbReference>
<feature type="non-terminal residue" evidence="1">
    <location>
        <position position="1"/>
    </location>
</feature>
<name>A0A1V2LGL3_PICKU</name>